<feature type="compositionally biased region" description="Low complexity" evidence="2">
    <location>
        <begin position="414"/>
        <end position="433"/>
    </location>
</feature>
<accession>A0ABN8Q6W5</accession>
<gene>
    <name evidence="3" type="ORF">PEVE_00002909</name>
</gene>
<feature type="coiled-coil region" evidence="1">
    <location>
        <begin position="315"/>
        <end position="356"/>
    </location>
</feature>
<name>A0ABN8Q6W5_9CNID</name>
<reference evidence="3 4" key="1">
    <citation type="submission" date="2022-05" db="EMBL/GenBank/DDBJ databases">
        <authorList>
            <consortium name="Genoscope - CEA"/>
            <person name="William W."/>
        </authorList>
    </citation>
    <scope>NUCLEOTIDE SEQUENCE [LARGE SCALE GENOMIC DNA]</scope>
</reference>
<organism evidence="3 4">
    <name type="scientific">Porites evermanni</name>
    <dbReference type="NCBI Taxonomy" id="104178"/>
    <lineage>
        <taxon>Eukaryota</taxon>
        <taxon>Metazoa</taxon>
        <taxon>Cnidaria</taxon>
        <taxon>Anthozoa</taxon>
        <taxon>Hexacorallia</taxon>
        <taxon>Scleractinia</taxon>
        <taxon>Fungiina</taxon>
        <taxon>Poritidae</taxon>
        <taxon>Porites</taxon>
    </lineage>
</organism>
<comment type="caution">
    <text evidence="3">The sequence shown here is derived from an EMBL/GenBank/DDBJ whole genome shotgun (WGS) entry which is preliminary data.</text>
</comment>
<dbReference type="EMBL" id="CALNXI010001171">
    <property type="protein sequence ID" value="CAH3158515.1"/>
    <property type="molecule type" value="Genomic_DNA"/>
</dbReference>
<evidence type="ECO:0000313" key="3">
    <source>
        <dbReference type="EMBL" id="CAH3158515.1"/>
    </source>
</evidence>
<keyword evidence="4" id="KW-1185">Reference proteome</keyword>
<dbReference type="Gene3D" id="3.40.50.1110">
    <property type="entry name" value="SGNH hydrolase"/>
    <property type="match status" value="1"/>
</dbReference>
<evidence type="ECO:0000256" key="1">
    <source>
        <dbReference type="SAM" id="Coils"/>
    </source>
</evidence>
<feature type="compositionally biased region" description="Basic and acidic residues" evidence="2">
    <location>
        <begin position="371"/>
        <end position="394"/>
    </location>
</feature>
<feature type="region of interest" description="Disordered" evidence="2">
    <location>
        <begin position="204"/>
        <end position="238"/>
    </location>
</feature>
<feature type="region of interest" description="Disordered" evidence="2">
    <location>
        <begin position="371"/>
        <end position="399"/>
    </location>
</feature>
<dbReference type="Proteomes" id="UP001159427">
    <property type="component" value="Unassembled WGS sequence"/>
</dbReference>
<evidence type="ECO:0000256" key="2">
    <source>
        <dbReference type="SAM" id="MobiDB-lite"/>
    </source>
</evidence>
<keyword evidence="1" id="KW-0175">Coiled coil</keyword>
<feature type="compositionally biased region" description="Polar residues" evidence="2">
    <location>
        <begin position="434"/>
        <end position="448"/>
    </location>
</feature>
<evidence type="ECO:0000313" key="4">
    <source>
        <dbReference type="Proteomes" id="UP001159427"/>
    </source>
</evidence>
<dbReference type="InterPro" id="IPR036514">
    <property type="entry name" value="SGNH_hydro_sf"/>
</dbReference>
<proteinExistence type="predicted"/>
<dbReference type="SUPFAM" id="SSF52266">
    <property type="entry name" value="SGNH hydrolase"/>
    <property type="match status" value="1"/>
</dbReference>
<sequence length="738" mass="83538">MDEIQSKYLISNFKERANKQKAVKFEEIDLDIYKPSSKCAAFVTSEERILHWIRTFQFRYYETLKDNNSYYIEWIDHENFDSSNFQEIEIKIYKIDFEHTAELPDLSQHRNDTISDSHRSLLITIHLYLTTGVIMFQGYAFKVWADQEFPILKNLTEIAISNPLLQHDPDTKEQNPHVSHAKDVEIPEDKALLQNLAAAVNTLPSKKGKTKSKKSNPMAANQDTYPEITTAPDPVFTTPLINRKRRNSLDSMRSLSSRKSATVSELKAVVSNLEVQITEINSVLKSQSLETLVENKISQLMDKITQVEKSSKVQIQSLSSRITDLEDENQTLKSENAKLKSEIQNVKGKLKSFEQSYNEKLHNSIADMMTEHGLGKKDKDNNKGDKRSDQEKEQQLTFPDDVIISNTFAALQETSSNQSTSDSPPSPNVSVNDHSQISSDDNNTTPSEENPPEGAINDDVVILIDSNGKYIDTARFIPDKKTRQMFCPTLSSVTKTLTESFLGRPSHLIIHVGTNDIERSSLDSCLTQFETMVEIASQKYPSSKVLISSLLKRRDATDQRRSDLNSKLGTVCAPYPNVHLVNNENIPEDYLHDNKHLKRRKIGALVTNLKDVIFNRLRLPRKSIGSTDKLIPPLMRSPLTTFQNSRGLGPLMTNANRLPHQVNYPSLPPIHQSTAQSVIPQSVPQPQPVTQSVPQPSYAEMARMPPPETTTQAGMKPQSININTVMELLRLYESTRHQ</sequence>
<feature type="region of interest" description="Disordered" evidence="2">
    <location>
        <begin position="413"/>
        <end position="458"/>
    </location>
</feature>
<protein>
    <submittedName>
        <fullName evidence="3">Uncharacterized protein</fullName>
    </submittedName>
</protein>